<sequence>MKWLLAIVTMSGVALAAENNNVEVTSEHFVRYQYQDKVSYGKLDNDVVLPVSGDIFGEYSVAKNSIPLESVEVLLPTKPEKVFAVGMNFASHLASPADAPPPMFLKLPSSLILTGEVIQVPPKARNVHFEGELVVVIGKELSQASEEEAEQAIFGVAVGNDITERSWQGTDLQWLRAKASDGFGPIGHTIVKGIDYNNVELTTRVNGDIVQQENTSFMIHKPRKVVSYLSHYFTLKPGDLVFMGTPGRTHALSDKDEVSVTIEGVGTVTNEVRF</sequence>
<dbReference type="InterPro" id="IPR051121">
    <property type="entry name" value="FAH"/>
</dbReference>
<dbReference type="GO" id="GO:0044281">
    <property type="term" value="P:small molecule metabolic process"/>
    <property type="evidence" value="ECO:0007669"/>
    <property type="project" value="UniProtKB-ARBA"/>
</dbReference>
<dbReference type="InterPro" id="IPR018833">
    <property type="entry name" value="Rv2993c-like_N"/>
</dbReference>
<proteinExistence type="inferred from homology"/>
<feature type="chain" id="PRO_5014866547" evidence="3">
    <location>
        <begin position="17"/>
        <end position="274"/>
    </location>
</feature>
<name>A0A2N7JPS5_VIBSP</name>
<comment type="similarity">
    <text evidence="1">Belongs to the FAH family.</text>
</comment>
<dbReference type="GO" id="GO:0016787">
    <property type="term" value="F:hydrolase activity"/>
    <property type="evidence" value="ECO:0007669"/>
    <property type="project" value="UniProtKB-KW"/>
</dbReference>
<evidence type="ECO:0000259" key="4">
    <source>
        <dbReference type="Pfam" id="PF01557"/>
    </source>
</evidence>
<feature type="domain" description="Rv2993c-like N-terminal" evidence="5">
    <location>
        <begin position="28"/>
        <end position="76"/>
    </location>
</feature>
<keyword evidence="3" id="KW-0732">Signal</keyword>
<dbReference type="PANTHER" id="PTHR42796">
    <property type="entry name" value="FUMARYLACETOACETATE HYDROLASE DOMAIN-CONTAINING PROTEIN 2A-RELATED"/>
    <property type="match status" value="1"/>
</dbReference>
<dbReference type="PANTHER" id="PTHR42796:SF4">
    <property type="entry name" value="FUMARYLACETOACETATE HYDROLASE DOMAIN-CONTAINING PROTEIN 2A"/>
    <property type="match status" value="1"/>
</dbReference>
<dbReference type="GO" id="GO:0046872">
    <property type="term" value="F:metal ion binding"/>
    <property type="evidence" value="ECO:0007669"/>
    <property type="project" value="UniProtKB-KW"/>
</dbReference>
<feature type="domain" description="Fumarylacetoacetase-like C-terminal" evidence="4">
    <location>
        <begin position="81"/>
        <end position="273"/>
    </location>
</feature>
<feature type="signal peptide" evidence="3">
    <location>
        <begin position="1"/>
        <end position="16"/>
    </location>
</feature>
<evidence type="ECO:0000256" key="2">
    <source>
        <dbReference type="ARBA" id="ARBA00022723"/>
    </source>
</evidence>
<accession>A0A2N7JPS5</accession>
<evidence type="ECO:0000259" key="5">
    <source>
        <dbReference type="Pfam" id="PF10370"/>
    </source>
</evidence>
<dbReference type="Pfam" id="PF10370">
    <property type="entry name" value="Rv2993c-like_N"/>
    <property type="match status" value="1"/>
</dbReference>
<dbReference type="Proteomes" id="UP000235533">
    <property type="component" value="Unassembled WGS sequence"/>
</dbReference>
<dbReference type="Pfam" id="PF01557">
    <property type="entry name" value="FAA_hydrolase"/>
    <property type="match status" value="1"/>
</dbReference>
<dbReference type="EMBL" id="MCZF01000180">
    <property type="protein sequence ID" value="PMM49553.1"/>
    <property type="molecule type" value="Genomic_DNA"/>
</dbReference>
<keyword evidence="6" id="KW-0378">Hydrolase</keyword>
<gene>
    <name evidence="6" type="ORF">BCT54_04120</name>
</gene>
<dbReference type="InterPro" id="IPR011234">
    <property type="entry name" value="Fumarylacetoacetase-like_C"/>
</dbReference>
<dbReference type="AlphaFoldDB" id="A0A2N7JPS5"/>
<protein>
    <submittedName>
        <fullName evidence="6">Fumarylacetoacetate hydrolase</fullName>
    </submittedName>
</protein>
<evidence type="ECO:0000256" key="1">
    <source>
        <dbReference type="ARBA" id="ARBA00010211"/>
    </source>
</evidence>
<keyword evidence="2" id="KW-0479">Metal-binding</keyword>
<evidence type="ECO:0000313" key="7">
    <source>
        <dbReference type="Proteomes" id="UP000235533"/>
    </source>
</evidence>
<reference evidence="7" key="1">
    <citation type="submission" date="2016-07" db="EMBL/GenBank/DDBJ databases">
        <title>Nontailed viruses are major unrecognized killers of bacteria in the ocean.</title>
        <authorList>
            <person name="Kauffman K."/>
            <person name="Hussain F."/>
            <person name="Yang J."/>
            <person name="Arevalo P."/>
            <person name="Brown J."/>
            <person name="Cutler M."/>
            <person name="Kelly L."/>
            <person name="Polz M.F."/>
        </authorList>
    </citation>
    <scope>NUCLEOTIDE SEQUENCE [LARGE SCALE GENOMIC DNA]</scope>
    <source>
        <strain evidence="7">10N.261.48.B5</strain>
    </source>
</reference>
<dbReference type="InterPro" id="IPR036663">
    <property type="entry name" value="Fumarylacetoacetase_C_sf"/>
</dbReference>
<dbReference type="SUPFAM" id="SSF56529">
    <property type="entry name" value="FAH"/>
    <property type="match status" value="1"/>
</dbReference>
<comment type="caution">
    <text evidence="6">The sequence shown here is derived from an EMBL/GenBank/DDBJ whole genome shotgun (WGS) entry which is preliminary data.</text>
</comment>
<evidence type="ECO:0000313" key="6">
    <source>
        <dbReference type="EMBL" id="PMM49553.1"/>
    </source>
</evidence>
<evidence type="ECO:0000256" key="3">
    <source>
        <dbReference type="SAM" id="SignalP"/>
    </source>
</evidence>
<organism evidence="6 7">
    <name type="scientific">Vibrio splendidus</name>
    <dbReference type="NCBI Taxonomy" id="29497"/>
    <lineage>
        <taxon>Bacteria</taxon>
        <taxon>Pseudomonadati</taxon>
        <taxon>Pseudomonadota</taxon>
        <taxon>Gammaproteobacteria</taxon>
        <taxon>Vibrionales</taxon>
        <taxon>Vibrionaceae</taxon>
        <taxon>Vibrio</taxon>
    </lineage>
</organism>
<dbReference type="Gene3D" id="3.90.850.10">
    <property type="entry name" value="Fumarylacetoacetase-like, C-terminal domain"/>
    <property type="match status" value="1"/>
</dbReference>